<name>A0AAV7SG68_PLEWA</name>
<reference evidence="2" key="1">
    <citation type="journal article" date="2022" name="bioRxiv">
        <title>Sequencing and chromosome-scale assembly of the giantPleurodeles waltlgenome.</title>
        <authorList>
            <person name="Brown T."/>
            <person name="Elewa A."/>
            <person name="Iarovenko S."/>
            <person name="Subramanian E."/>
            <person name="Araus A.J."/>
            <person name="Petzold A."/>
            <person name="Susuki M."/>
            <person name="Suzuki K.-i.T."/>
            <person name="Hayashi T."/>
            <person name="Toyoda A."/>
            <person name="Oliveira C."/>
            <person name="Osipova E."/>
            <person name="Leigh N.D."/>
            <person name="Simon A."/>
            <person name="Yun M.H."/>
        </authorList>
    </citation>
    <scope>NUCLEOTIDE SEQUENCE</scope>
    <source>
        <strain evidence="2">20211129_DDA</strain>
        <tissue evidence="2">Liver</tissue>
    </source>
</reference>
<evidence type="ECO:0000313" key="3">
    <source>
        <dbReference type="Proteomes" id="UP001066276"/>
    </source>
</evidence>
<feature type="compositionally biased region" description="Polar residues" evidence="1">
    <location>
        <begin position="59"/>
        <end position="73"/>
    </location>
</feature>
<organism evidence="2 3">
    <name type="scientific">Pleurodeles waltl</name>
    <name type="common">Iberian ribbed newt</name>
    <dbReference type="NCBI Taxonomy" id="8319"/>
    <lineage>
        <taxon>Eukaryota</taxon>
        <taxon>Metazoa</taxon>
        <taxon>Chordata</taxon>
        <taxon>Craniata</taxon>
        <taxon>Vertebrata</taxon>
        <taxon>Euteleostomi</taxon>
        <taxon>Amphibia</taxon>
        <taxon>Batrachia</taxon>
        <taxon>Caudata</taxon>
        <taxon>Salamandroidea</taxon>
        <taxon>Salamandridae</taxon>
        <taxon>Pleurodelinae</taxon>
        <taxon>Pleurodeles</taxon>
    </lineage>
</organism>
<protein>
    <submittedName>
        <fullName evidence="2">Uncharacterized protein</fullName>
    </submittedName>
</protein>
<feature type="region of interest" description="Disordered" evidence="1">
    <location>
        <begin position="59"/>
        <end position="122"/>
    </location>
</feature>
<evidence type="ECO:0000313" key="2">
    <source>
        <dbReference type="EMBL" id="KAJ1163100.1"/>
    </source>
</evidence>
<comment type="caution">
    <text evidence="2">The sequence shown here is derived from an EMBL/GenBank/DDBJ whole genome shotgun (WGS) entry which is preliminary data.</text>
</comment>
<keyword evidence="3" id="KW-1185">Reference proteome</keyword>
<dbReference type="EMBL" id="JANPWB010000008">
    <property type="protein sequence ID" value="KAJ1163100.1"/>
    <property type="molecule type" value="Genomic_DNA"/>
</dbReference>
<accession>A0AAV7SG68</accession>
<gene>
    <name evidence="2" type="ORF">NDU88_003563</name>
</gene>
<dbReference type="Proteomes" id="UP001066276">
    <property type="component" value="Chromosome 4_2"/>
</dbReference>
<proteinExistence type="predicted"/>
<dbReference type="AlphaFoldDB" id="A0AAV7SG68"/>
<evidence type="ECO:0000256" key="1">
    <source>
        <dbReference type="SAM" id="MobiDB-lite"/>
    </source>
</evidence>
<sequence>MQKLRLPLKSRACRLCVSEPKGPLVRRPGTGVRVSPQGSACGGLKGQIWLSALTTTEACSNEQAEQRAETTPGTPRPLQRRGGSARNEERVGGSILERQRLMNSSRFQEGCGSASLKEEGRP</sequence>